<evidence type="ECO:0000256" key="6">
    <source>
        <dbReference type="ARBA" id="ARBA00038076"/>
    </source>
</evidence>
<dbReference type="Pfam" id="PF02687">
    <property type="entry name" value="FtsX"/>
    <property type="match status" value="1"/>
</dbReference>
<gene>
    <name evidence="9" type="ORF">GA0061094_3318</name>
</gene>
<evidence type="ECO:0000256" key="4">
    <source>
        <dbReference type="ARBA" id="ARBA00022989"/>
    </source>
</evidence>
<evidence type="ECO:0000313" key="9">
    <source>
        <dbReference type="EMBL" id="SCC23522.1"/>
    </source>
</evidence>
<feature type="domain" description="ABC3 transporter permease C-terminal" evidence="8">
    <location>
        <begin position="266"/>
        <end position="386"/>
    </location>
</feature>
<protein>
    <submittedName>
        <fullName evidence="9">FtsX-like permease family protein</fullName>
    </submittedName>
</protein>
<keyword evidence="4 7" id="KW-1133">Transmembrane helix</keyword>
<feature type="transmembrane region" description="Helical" evidence="7">
    <location>
        <begin position="351"/>
        <end position="373"/>
    </location>
</feature>
<dbReference type="Proteomes" id="UP000181997">
    <property type="component" value="Unassembled WGS sequence"/>
</dbReference>
<dbReference type="InterPro" id="IPR003838">
    <property type="entry name" value="ABC3_permease_C"/>
</dbReference>
<feature type="transmembrane region" description="Helical" evidence="7">
    <location>
        <begin position="307"/>
        <end position="331"/>
    </location>
</feature>
<dbReference type="InterPro" id="IPR050250">
    <property type="entry name" value="Macrolide_Exporter_MacB"/>
</dbReference>
<dbReference type="PANTHER" id="PTHR30572">
    <property type="entry name" value="MEMBRANE COMPONENT OF TRANSPORTER-RELATED"/>
    <property type="match status" value="1"/>
</dbReference>
<feature type="transmembrane region" description="Helical" evidence="7">
    <location>
        <begin position="21"/>
        <end position="42"/>
    </location>
</feature>
<comment type="subcellular location">
    <subcellularLocation>
        <location evidence="1">Cell membrane</location>
        <topology evidence="1">Multi-pass membrane protein</topology>
    </subcellularLocation>
</comment>
<dbReference type="OrthoDB" id="239678at2"/>
<name>A0A0V8HDH1_9BACI</name>
<evidence type="ECO:0000256" key="1">
    <source>
        <dbReference type="ARBA" id="ARBA00004651"/>
    </source>
</evidence>
<dbReference type="PANTHER" id="PTHR30572:SF4">
    <property type="entry name" value="ABC TRANSPORTER PERMEASE YTRF"/>
    <property type="match status" value="1"/>
</dbReference>
<organism evidence="9 10">
    <name type="scientific">[Bacillus] enclensis</name>
    <dbReference type="NCBI Taxonomy" id="1402860"/>
    <lineage>
        <taxon>Bacteria</taxon>
        <taxon>Bacillati</taxon>
        <taxon>Bacillota</taxon>
        <taxon>Bacilli</taxon>
        <taxon>Bacillales</taxon>
        <taxon>Bacillaceae</taxon>
        <taxon>Rossellomorea</taxon>
    </lineage>
</organism>
<reference evidence="10" key="1">
    <citation type="submission" date="2016-08" db="EMBL/GenBank/DDBJ databases">
        <authorList>
            <person name="Varghese N."/>
            <person name="Submissions Spin"/>
        </authorList>
    </citation>
    <scope>NUCLEOTIDE SEQUENCE [LARGE SCALE GENOMIC DNA]</scope>
    <source>
        <strain evidence="10">SGD-1123</strain>
    </source>
</reference>
<evidence type="ECO:0000259" key="8">
    <source>
        <dbReference type="Pfam" id="PF02687"/>
    </source>
</evidence>
<keyword evidence="5 7" id="KW-0472">Membrane</keyword>
<evidence type="ECO:0000256" key="7">
    <source>
        <dbReference type="SAM" id="Phobius"/>
    </source>
</evidence>
<evidence type="ECO:0000256" key="5">
    <source>
        <dbReference type="ARBA" id="ARBA00023136"/>
    </source>
</evidence>
<comment type="similarity">
    <text evidence="6">Belongs to the ABC-4 integral membrane protein family.</text>
</comment>
<dbReference type="GO" id="GO:0005886">
    <property type="term" value="C:plasma membrane"/>
    <property type="evidence" value="ECO:0007669"/>
    <property type="project" value="UniProtKB-SubCell"/>
</dbReference>
<dbReference type="GO" id="GO:0022857">
    <property type="term" value="F:transmembrane transporter activity"/>
    <property type="evidence" value="ECO:0007669"/>
    <property type="project" value="TreeGrafter"/>
</dbReference>
<proteinExistence type="inferred from homology"/>
<sequence>MKAKDYVALGFKNFQRSGKKNIAPIIIITVGILLFNIVSSFFTSITASVNETVVDNASLKFIHVSSAEGELTNTDLDKLKEVDGVATVFPRTESFIGIEQNKEKITSTLIGVPNNAIEYFTEKETKSLPVNGILLNKNITSSLEEGDPVKISYTVKVKENEGIRKELDATVTSKIEPPYLISFPEDISIASLELVQTLNAGFLGLTLEEYLENPSYQEVIAIVPNVNAVSKAAGQFDKMGYMTDYSLKASKSIPVIAKILASVGGILVVVLLIFAGTSIASIINQSLQSRYGEIGIMRAVGFKQKHLIKLFAVEVTIISFLSFCLSVLLSFSALKAIEHYVNNMGFADYTFILSIDTFQILASLAVIFLVSFISSAYPIKRASSIQVTDILKGA</sequence>
<keyword evidence="3 7" id="KW-0812">Transmembrane</keyword>
<accession>A0A0V8HDH1</accession>
<dbReference type="RefSeq" id="WP_058299303.1">
    <property type="nucleotide sequence ID" value="NZ_FMAU01000004.1"/>
</dbReference>
<evidence type="ECO:0000256" key="3">
    <source>
        <dbReference type="ARBA" id="ARBA00022692"/>
    </source>
</evidence>
<feature type="transmembrane region" description="Helical" evidence="7">
    <location>
        <begin position="259"/>
        <end position="283"/>
    </location>
</feature>
<evidence type="ECO:0000313" key="10">
    <source>
        <dbReference type="Proteomes" id="UP000181997"/>
    </source>
</evidence>
<dbReference type="EMBL" id="FMAU01000004">
    <property type="protein sequence ID" value="SCC23522.1"/>
    <property type="molecule type" value="Genomic_DNA"/>
</dbReference>
<keyword evidence="10" id="KW-1185">Reference proteome</keyword>
<evidence type="ECO:0000256" key="2">
    <source>
        <dbReference type="ARBA" id="ARBA00022475"/>
    </source>
</evidence>
<dbReference type="AlphaFoldDB" id="A0A0V8HDH1"/>
<keyword evidence="2" id="KW-1003">Cell membrane</keyword>